<dbReference type="Proteomes" id="UP000579136">
    <property type="component" value="Unassembled WGS sequence"/>
</dbReference>
<reference evidence="2 3" key="1">
    <citation type="submission" date="2020-08" db="EMBL/GenBank/DDBJ databases">
        <title>Genomic Encyclopedia of Type Strains, Phase IV (KMG-IV): sequencing the most valuable type-strain genomes for metagenomic binning, comparative biology and taxonomic classification.</title>
        <authorList>
            <person name="Goeker M."/>
        </authorList>
    </citation>
    <scope>NUCLEOTIDE SEQUENCE [LARGE SCALE GENOMIC DNA]</scope>
    <source>
        <strain evidence="2 3">DSM 19163</strain>
    </source>
</reference>
<comment type="caution">
    <text evidence="2">The sequence shown here is derived from an EMBL/GenBank/DDBJ whole genome shotgun (WGS) entry which is preliminary data.</text>
</comment>
<keyword evidence="1" id="KW-0812">Transmembrane</keyword>
<evidence type="ECO:0000313" key="2">
    <source>
        <dbReference type="EMBL" id="MBB5175262.1"/>
    </source>
</evidence>
<dbReference type="PANTHER" id="PTHR36974:SF1">
    <property type="entry name" value="DOXX FAMILY MEMBRANE PROTEIN"/>
    <property type="match status" value="1"/>
</dbReference>
<keyword evidence="1" id="KW-0472">Membrane</keyword>
<feature type="transmembrane region" description="Helical" evidence="1">
    <location>
        <begin position="39"/>
        <end position="58"/>
    </location>
</feature>
<feature type="transmembrane region" description="Helical" evidence="1">
    <location>
        <begin position="6"/>
        <end position="27"/>
    </location>
</feature>
<gene>
    <name evidence="2" type="ORF">HNQ45_000120</name>
</gene>
<feature type="transmembrane region" description="Helical" evidence="1">
    <location>
        <begin position="64"/>
        <end position="85"/>
    </location>
</feature>
<keyword evidence="1" id="KW-1133">Transmembrane helix</keyword>
<proteinExistence type="predicted"/>
<evidence type="ECO:0000313" key="3">
    <source>
        <dbReference type="Proteomes" id="UP000579136"/>
    </source>
</evidence>
<dbReference type="EMBL" id="JACHHF010000001">
    <property type="protein sequence ID" value="MBB5175262.1"/>
    <property type="molecule type" value="Genomic_DNA"/>
</dbReference>
<protein>
    <submittedName>
        <fullName evidence="2">Membrane protein</fullName>
    </submittedName>
</protein>
<dbReference type="AlphaFoldDB" id="A0A9Q2CYJ2"/>
<keyword evidence="3" id="KW-1185">Reference proteome</keyword>
<evidence type="ECO:0000256" key="1">
    <source>
        <dbReference type="SAM" id="Phobius"/>
    </source>
</evidence>
<dbReference type="RefSeq" id="WP_183672695.1">
    <property type="nucleotide sequence ID" value="NZ_CBCRYX010000003.1"/>
</dbReference>
<sequence>MKVILRTLYSILLMGAGVLHFINLEGFRRIVPSVLPCKTFIVKFTGVLEILFSFLLWVKSKHNIYGKLIALFMIAVFPANVYMALKKIPFKPGTEANPYVLYGRLPLQIPLIIGALKLGRR</sequence>
<name>A0A9Q2CYJ2_9STAP</name>
<accession>A0A9Q2CYJ2</accession>
<organism evidence="2 3">
    <name type="scientific">Nosocomiicoccus ampullae</name>
    <dbReference type="NCBI Taxonomy" id="489910"/>
    <lineage>
        <taxon>Bacteria</taxon>
        <taxon>Bacillati</taxon>
        <taxon>Bacillota</taxon>
        <taxon>Bacilli</taxon>
        <taxon>Bacillales</taxon>
        <taxon>Staphylococcaceae</taxon>
        <taxon>Nosocomiicoccus</taxon>
    </lineage>
</organism>
<dbReference type="PANTHER" id="PTHR36974">
    <property type="entry name" value="MEMBRANE PROTEIN-RELATED"/>
    <property type="match status" value="1"/>
</dbReference>